<evidence type="ECO:0000256" key="1">
    <source>
        <dbReference type="SAM" id="MobiDB-lite"/>
    </source>
</evidence>
<organism evidence="2 3">
    <name type="scientific">Trapa incisa</name>
    <dbReference type="NCBI Taxonomy" id="236973"/>
    <lineage>
        <taxon>Eukaryota</taxon>
        <taxon>Viridiplantae</taxon>
        <taxon>Streptophyta</taxon>
        <taxon>Embryophyta</taxon>
        <taxon>Tracheophyta</taxon>
        <taxon>Spermatophyta</taxon>
        <taxon>Magnoliopsida</taxon>
        <taxon>eudicotyledons</taxon>
        <taxon>Gunneridae</taxon>
        <taxon>Pentapetalae</taxon>
        <taxon>rosids</taxon>
        <taxon>malvids</taxon>
        <taxon>Myrtales</taxon>
        <taxon>Lythraceae</taxon>
        <taxon>Trapa</taxon>
    </lineage>
</organism>
<proteinExistence type="predicted"/>
<protein>
    <submittedName>
        <fullName evidence="2">Uncharacterized protein</fullName>
    </submittedName>
</protein>
<name>A0AAN7GW61_9MYRT</name>
<gene>
    <name evidence="2" type="ORF">SAY87_014458</name>
</gene>
<dbReference type="AlphaFoldDB" id="A0AAN7GW61"/>
<dbReference type="Proteomes" id="UP001345219">
    <property type="component" value="Chromosome 12"/>
</dbReference>
<accession>A0AAN7GW61</accession>
<feature type="region of interest" description="Disordered" evidence="1">
    <location>
        <begin position="1"/>
        <end position="21"/>
    </location>
</feature>
<evidence type="ECO:0000313" key="3">
    <source>
        <dbReference type="Proteomes" id="UP001345219"/>
    </source>
</evidence>
<dbReference type="EMBL" id="JAXIOK010000019">
    <property type="protein sequence ID" value="KAK4747872.1"/>
    <property type="molecule type" value="Genomic_DNA"/>
</dbReference>
<keyword evidence="3" id="KW-1185">Reference proteome</keyword>
<reference evidence="2 3" key="1">
    <citation type="journal article" date="2023" name="Hortic Res">
        <title>Pangenome of water caltrop reveals structural variations and asymmetric subgenome divergence after allopolyploidization.</title>
        <authorList>
            <person name="Zhang X."/>
            <person name="Chen Y."/>
            <person name="Wang L."/>
            <person name="Yuan Y."/>
            <person name="Fang M."/>
            <person name="Shi L."/>
            <person name="Lu R."/>
            <person name="Comes H.P."/>
            <person name="Ma Y."/>
            <person name="Chen Y."/>
            <person name="Huang G."/>
            <person name="Zhou Y."/>
            <person name="Zheng Z."/>
            <person name="Qiu Y."/>
        </authorList>
    </citation>
    <scope>NUCLEOTIDE SEQUENCE [LARGE SCALE GENOMIC DNA]</scope>
    <source>
        <tissue evidence="2">Roots</tissue>
    </source>
</reference>
<evidence type="ECO:0000313" key="2">
    <source>
        <dbReference type="EMBL" id="KAK4747872.1"/>
    </source>
</evidence>
<comment type="caution">
    <text evidence="2">The sequence shown here is derived from an EMBL/GenBank/DDBJ whole genome shotgun (WGS) entry which is preliminary data.</text>
</comment>
<sequence>MDCERLKQKERKRASSREKRDLACKENLPGYMHWGEALRKKEKTAESQHSRRRQDWANIQEEKFSPVSILDYPFKDDMEHDEEINLTSTSGSGCNPLHGAAEGIGKNKAIAIAATEGRASRHWIR</sequence>